<reference evidence="28" key="3">
    <citation type="submission" date="2025-08" db="UniProtKB">
        <authorList>
            <consortium name="Ensembl"/>
        </authorList>
    </citation>
    <scope>IDENTIFICATION</scope>
    <source>
        <strain evidence="28">C57BL/6J</strain>
    </source>
</reference>
<dbReference type="PRINTS" id="PR00420">
    <property type="entry name" value="RNGMNOXGNASE"/>
</dbReference>
<organism evidence="28 30">
    <name type="scientific">Mus musculus</name>
    <name type="common">Mouse</name>
    <dbReference type="NCBI Taxonomy" id="10090"/>
    <lineage>
        <taxon>Eukaryota</taxon>
        <taxon>Metazoa</taxon>
        <taxon>Chordata</taxon>
        <taxon>Craniata</taxon>
        <taxon>Vertebrata</taxon>
        <taxon>Euteleostomi</taxon>
        <taxon>Mammalia</taxon>
        <taxon>Eutheria</taxon>
        <taxon>Euarchontoglires</taxon>
        <taxon>Glires</taxon>
        <taxon>Rodentia</taxon>
        <taxon>Myomorpha</taxon>
        <taxon>Muroidea</taxon>
        <taxon>Muridae</taxon>
        <taxon>Murinae</taxon>
        <taxon>Mus</taxon>
        <taxon>Mus</taxon>
    </lineage>
</organism>
<dbReference type="PROSITE" id="PS50021">
    <property type="entry name" value="CH"/>
    <property type="match status" value="1"/>
</dbReference>
<feature type="region of interest" description="Disordered" evidence="24">
    <location>
        <begin position="854"/>
        <end position="886"/>
    </location>
</feature>
<dbReference type="SUPFAM" id="SSF47576">
    <property type="entry name" value="Calponin-homology domain, CH-domain"/>
    <property type="match status" value="1"/>
</dbReference>
<dbReference type="SMR" id="A0A5F8MPN4"/>
<feature type="compositionally biased region" description="Polar residues" evidence="24">
    <location>
        <begin position="1251"/>
        <end position="1260"/>
    </location>
</feature>
<evidence type="ECO:0000259" key="26">
    <source>
        <dbReference type="PROSITE" id="PS50023"/>
    </source>
</evidence>
<feature type="compositionally biased region" description="Basic and acidic residues" evidence="24">
    <location>
        <begin position="1426"/>
        <end position="1441"/>
    </location>
</feature>
<feature type="compositionally biased region" description="Acidic residues" evidence="24">
    <location>
        <begin position="1537"/>
        <end position="1551"/>
    </location>
</feature>
<keyword evidence="20" id="KW-0539">Nucleus</keyword>
<dbReference type="InterPro" id="IPR036188">
    <property type="entry name" value="FAD/NAD-bd_sf"/>
</dbReference>
<dbReference type="Gene3D" id="3.50.50.60">
    <property type="entry name" value="FAD/NAD(P)-binding domain"/>
    <property type="match status" value="1"/>
</dbReference>
<evidence type="ECO:0000256" key="9">
    <source>
        <dbReference type="ARBA" id="ARBA00022630"/>
    </source>
</evidence>
<dbReference type="SUPFAM" id="SSF51905">
    <property type="entry name" value="FAD/NAD(P)-binding domain"/>
    <property type="match status" value="1"/>
</dbReference>
<dbReference type="FunFam" id="1.10.418.10:FF:000026">
    <property type="entry name" value="protein-methionine sulfoxide oxidase MICAL3 isoform X1"/>
    <property type="match status" value="1"/>
</dbReference>
<feature type="coiled-coil region" evidence="23">
    <location>
        <begin position="1959"/>
        <end position="2003"/>
    </location>
</feature>
<dbReference type="Ensembl" id="ENSMUST00000238920.2">
    <property type="protein sequence ID" value="ENSMUSP00000159047.2"/>
    <property type="gene ID" value="ENSMUSG00000051586.18"/>
</dbReference>
<keyword evidence="12 22" id="KW-0862">Zinc</keyword>
<dbReference type="GO" id="GO:0046872">
    <property type="term" value="F:metal ion binding"/>
    <property type="evidence" value="ECO:0007669"/>
    <property type="project" value="UniProtKB-KW"/>
</dbReference>
<name>A0A5F8MPN4_MOUSE</name>
<evidence type="ECO:0000256" key="13">
    <source>
        <dbReference type="ARBA" id="ARBA00022857"/>
    </source>
</evidence>
<dbReference type="Antibodypedia" id="34804">
    <property type="antibodies" value="23 antibodies from 9 providers"/>
</dbReference>
<dbReference type="SUPFAM" id="SSF57716">
    <property type="entry name" value="Glucocorticoid receptor-like (DNA-binding domain)"/>
    <property type="match status" value="1"/>
</dbReference>
<dbReference type="Bgee" id="ENSMUSG00000051586">
    <property type="expression patterns" value="Expressed in embryonic brain and 223 other cell types or tissues"/>
</dbReference>
<dbReference type="PROSITE" id="PS00478">
    <property type="entry name" value="LIM_DOMAIN_1"/>
    <property type="match status" value="1"/>
</dbReference>
<feature type="compositionally biased region" description="Acidic residues" evidence="24">
    <location>
        <begin position="989"/>
        <end position="1014"/>
    </location>
</feature>
<evidence type="ECO:0000256" key="8">
    <source>
        <dbReference type="ARBA" id="ARBA00022553"/>
    </source>
</evidence>
<dbReference type="MGI" id="MGI:2442733">
    <property type="gene designation" value="Mical3"/>
</dbReference>
<evidence type="ECO:0000313" key="28">
    <source>
        <dbReference type="Ensembl" id="ENSMUSP00000159047.2"/>
    </source>
</evidence>
<comment type="subcellular location">
    <subcellularLocation>
        <location evidence="3">Cytoplasm</location>
        <location evidence="3">Cytoskeleton</location>
    </subcellularLocation>
    <subcellularLocation>
        <location evidence="2">Nucleus</location>
    </subcellularLocation>
</comment>
<feature type="compositionally biased region" description="Low complexity" evidence="24">
    <location>
        <begin position="1442"/>
        <end position="1454"/>
    </location>
</feature>
<evidence type="ECO:0000256" key="1">
    <source>
        <dbReference type="ARBA" id="ARBA00001974"/>
    </source>
</evidence>
<evidence type="ECO:0000256" key="20">
    <source>
        <dbReference type="ARBA" id="ARBA00023242"/>
    </source>
</evidence>
<dbReference type="CDD" id="cd21251">
    <property type="entry name" value="CH_MICAL3"/>
    <property type="match status" value="1"/>
</dbReference>
<feature type="compositionally biased region" description="Basic and acidic residues" evidence="24">
    <location>
        <begin position="1605"/>
        <end position="1621"/>
    </location>
</feature>
<feature type="compositionally biased region" description="Acidic residues" evidence="24">
    <location>
        <begin position="938"/>
        <end position="951"/>
    </location>
</feature>
<feature type="compositionally biased region" description="Polar residues" evidence="24">
    <location>
        <begin position="860"/>
        <end position="873"/>
    </location>
</feature>
<keyword evidence="8" id="KW-0597">Phosphoprotein</keyword>
<feature type="region of interest" description="Disordered" evidence="24">
    <location>
        <begin position="1353"/>
        <end position="1567"/>
    </location>
</feature>
<feature type="region of interest" description="Disordered" evidence="24">
    <location>
        <begin position="1580"/>
        <end position="1855"/>
    </location>
</feature>
<dbReference type="GeneTree" id="ENSGT00940000155580"/>
<dbReference type="Pfam" id="PF12130">
    <property type="entry name" value="bMERB_dom"/>
    <property type="match status" value="1"/>
</dbReference>
<feature type="compositionally biased region" description="Basic and acidic residues" evidence="24">
    <location>
        <begin position="1132"/>
        <end position="1169"/>
    </location>
</feature>
<comment type="similarity">
    <text evidence="4">Belongs to the Mical family.</text>
</comment>
<evidence type="ECO:0000256" key="23">
    <source>
        <dbReference type="SAM" id="Coils"/>
    </source>
</evidence>
<evidence type="ECO:0000256" key="15">
    <source>
        <dbReference type="ARBA" id="ARBA00023033"/>
    </source>
</evidence>
<feature type="compositionally biased region" description="Basic and acidic residues" evidence="24">
    <location>
        <begin position="669"/>
        <end position="679"/>
    </location>
</feature>
<keyword evidence="30" id="KW-1185">Reference proteome</keyword>
<accession>A0A5F8MPN4</accession>
<evidence type="ECO:0000256" key="22">
    <source>
        <dbReference type="PROSITE-ProRule" id="PRU00125"/>
    </source>
</evidence>
<evidence type="ECO:0000256" key="18">
    <source>
        <dbReference type="ARBA" id="ARBA00023203"/>
    </source>
</evidence>
<keyword evidence="15" id="KW-0503">Monooxygenase</keyword>
<evidence type="ECO:0000256" key="5">
    <source>
        <dbReference type="ARBA" id="ARBA00012709"/>
    </source>
</evidence>
<comment type="cofactor">
    <cofactor evidence="1">
        <name>FAD</name>
        <dbReference type="ChEBI" id="CHEBI:57692"/>
    </cofactor>
</comment>
<keyword evidence="6" id="KW-0268">Exocytosis</keyword>
<dbReference type="InterPro" id="IPR050540">
    <property type="entry name" value="F-actin_Monoox_Mical"/>
</dbReference>
<dbReference type="jPOST" id="A0A5F8MPN4"/>
<feature type="compositionally biased region" description="Basic residues" evidence="24">
    <location>
        <begin position="1707"/>
        <end position="1725"/>
    </location>
</feature>
<keyword evidence="13" id="KW-0521">NADP</keyword>
<reference evidence="28" key="4">
    <citation type="submission" date="2025-09" db="UniProtKB">
        <authorList>
            <consortium name="Ensembl"/>
        </authorList>
    </citation>
    <scope>IDENTIFICATION</scope>
    <source>
        <strain evidence="28">C57BL/6J</strain>
    </source>
</reference>
<feature type="domain" description="LIM zinc-binding" evidence="26">
    <location>
        <begin position="762"/>
        <end position="824"/>
    </location>
</feature>
<dbReference type="VEuPathDB" id="HostDB:ENSMUSG00000051586"/>
<dbReference type="EC" id="1.14.13.225" evidence="5"/>
<evidence type="ECO:0000313" key="30">
    <source>
        <dbReference type="Proteomes" id="UP000000589"/>
    </source>
</evidence>
<gene>
    <name evidence="28 29" type="primary">Mical3</name>
</gene>
<feature type="compositionally biased region" description="Basic and acidic residues" evidence="24">
    <location>
        <begin position="975"/>
        <end position="988"/>
    </location>
</feature>
<feature type="compositionally biased region" description="Pro residues" evidence="24">
    <location>
        <begin position="1266"/>
        <end position="1276"/>
    </location>
</feature>
<dbReference type="SMART" id="SM01203">
    <property type="entry name" value="DUF3585"/>
    <property type="match status" value="1"/>
</dbReference>
<protein>
    <recommendedName>
        <fullName evidence="5">F-actin monooxygenase</fullName>
        <ecNumber evidence="5">1.14.13.225</ecNumber>
    </recommendedName>
</protein>
<dbReference type="InterPro" id="IPR001715">
    <property type="entry name" value="CH_dom"/>
</dbReference>
<dbReference type="InterPro" id="IPR057494">
    <property type="entry name" value="Rossman_Mical"/>
</dbReference>
<feature type="compositionally biased region" description="Basic residues" evidence="24">
    <location>
        <begin position="1840"/>
        <end position="1851"/>
    </location>
</feature>
<evidence type="ECO:0000256" key="17">
    <source>
        <dbReference type="ARBA" id="ARBA00023054"/>
    </source>
</evidence>
<feature type="region of interest" description="Disordered" evidence="24">
    <location>
        <begin position="974"/>
        <end position="1022"/>
    </location>
</feature>
<dbReference type="Proteomes" id="UP000000589">
    <property type="component" value="Chromosome 6"/>
</dbReference>
<dbReference type="Gene3D" id="2.10.110.10">
    <property type="entry name" value="Cysteine Rich Protein"/>
    <property type="match status" value="1"/>
</dbReference>
<evidence type="ECO:0000256" key="16">
    <source>
        <dbReference type="ARBA" id="ARBA00023038"/>
    </source>
</evidence>
<dbReference type="FunFam" id="2.10.110.10:FF:000043">
    <property type="entry name" value="protein-methionine sulfoxide oxidase MICAL3 isoform X2"/>
    <property type="match status" value="1"/>
</dbReference>
<feature type="region of interest" description="Disordered" evidence="24">
    <location>
        <begin position="1079"/>
        <end position="1330"/>
    </location>
</feature>
<feature type="compositionally biased region" description="Polar residues" evidence="24">
    <location>
        <begin position="1775"/>
        <end position="1784"/>
    </location>
</feature>
<feature type="compositionally biased region" description="Pro residues" evidence="24">
    <location>
        <begin position="1475"/>
        <end position="1486"/>
    </location>
</feature>
<evidence type="ECO:0000256" key="14">
    <source>
        <dbReference type="ARBA" id="ARBA00023002"/>
    </source>
</evidence>
<dbReference type="GO" id="GO:0030042">
    <property type="term" value="P:actin filament depolymerization"/>
    <property type="evidence" value="ECO:0007669"/>
    <property type="project" value="UniProtKB-ARBA"/>
</dbReference>
<dbReference type="AGR" id="MGI:2442733"/>
<dbReference type="PANTHER" id="PTHR23167:SF51">
    <property type="entry name" value="[F-ACTIN]-MONOOXYGENASE MICAL3"/>
    <property type="match status" value="1"/>
</dbReference>
<dbReference type="Pfam" id="PF01494">
    <property type="entry name" value="FAD_binding_3"/>
    <property type="match status" value="1"/>
</dbReference>
<evidence type="ECO:0007829" key="31">
    <source>
        <dbReference type="PeptideAtlas" id="A0A5F8MPN4"/>
    </source>
</evidence>
<dbReference type="InterPro" id="IPR022735">
    <property type="entry name" value="bMERB_dom"/>
</dbReference>
<dbReference type="InterPro" id="IPR001781">
    <property type="entry name" value="Znf_LIM"/>
</dbReference>
<evidence type="ECO:0000256" key="19">
    <source>
        <dbReference type="ARBA" id="ARBA00023212"/>
    </source>
</evidence>
<feature type="coiled-coil region" evidence="23">
    <location>
        <begin position="1863"/>
        <end position="1890"/>
    </location>
</feature>
<evidence type="ECO:0000256" key="3">
    <source>
        <dbReference type="ARBA" id="ARBA00004245"/>
    </source>
</evidence>
<evidence type="ECO:0000313" key="29">
    <source>
        <dbReference type="MGI" id="MGI:2442733"/>
    </source>
</evidence>
<feature type="compositionally biased region" description="Low complexity" evidence="24">
    <location>
        <begin position="1686"/>
        <end position="1706"/>
    </location>
</feature>
<dbReference type="GO" id="GO:0005634">
    <property type="term" value="C:nucleus"/>
    <property type="evidence" value="ECO:0007669"/>
    <property type="project" value="UniProtKB-SubCell"/>
</dbReference>
<feature type="domain" description="BMERB" evidence="27">
    <location>
        <begin position="1853"/>
        <end position="2002"/>
    </location>
</feature>
<dbReference type="GO" id="GO:0071949">
    <property type="term" value="F:FAD binding"/>
    <property type="evidence" value="ECO:0007669"/>
    <property type="project" value="InterPro"/>
</dbReference>
<dbReference type="PROSITE" id="PS50023">
    <property type="entry name" value="LIM_DOMAIN_2"/>
    <property type="match status" value="1"/>
</dbReference>
<reference evidence="28 30" key="1">
    <citation type="journal article" date="2009" name="PLoS Biol.">
        <title>Lineage-specific biology revealed by a finished genome assembly of the mouse.</title>
        <authorList>
            <consortium name="Mouse Genome Sequencing Consortium"/>
            <person name="Church D.M."/>
            <person name="Goodstadt L."/>
            <person name="Hillier L.W."/>
            <person name="Zody M.C."/>
            <person name="Goldstein S."/>
            <person name="She X."/>
            <person name="Bult C.J."/>
            <person name="Agarwala R."/>
            <person name="Cherry J.L."/>
            <person name="DiCuccio M."/>
            <person name="Hlavina W."/>
            <person name="Kapustin Y."/>
            <person name="Meric P."/>
            <person name="Maglott D."/>
            <person name="Birtle Z."/>
            <person name="Marques A.C."/>
            <person name="Graves T."/>
            <person name="Zhou S."/>
            <person name="Teague B."/>
            <person name="Potamousis K."/>
            <person name="Churas C."/>
            <person name="Place M."/>
            <person name="Herschleb J."/>
            <person name="Runnheim R."/>
            <person name="Forrest D."/>
            <person name="Amos-Landgraf J."/>
            <person name="Schwartz D.C."/>
            <person name="Cheng Z."/>
            <person name="Lindblad-Toh K."/>
            <person name="Eichler E.E."/>
            <person name="Ponting C.P."/>
        </authorList>
    </citation>
    <scope>NUCLEOTIDE SEQUENCE [LARGE SCALE GENOMIC DNA]</scope>
    <source>
        <strain evidence="28 30">C57BL/6J</strain>
    </source>
</reference>
<keyword evidence="16 22" id="KW-0440">LIM domain</keyword>
<dbReference type="Gene3D" id="1.10.418.10">
    <property type="entry name" value="Calponin-like domain"/>
    <property type="match status" value="1"/>
</dbReference>
<feature type="compositionally biased region" description="Polar residues" evidence="24">
    <location>
        <begin position="1644"/>
        <end position="1654"/>
    </location>
</feature>
<feature type="region of interest" description="Disordered" evidence="24">
    <location>
        <begin position="905"/>
        <end position="962"/>
    </location>
</feature>
<dbReference type="GO" id="GO:0005856">
    <property type="term" value="C:cytoskeleton"/>
    <property type="evidence" value="ECO:0007669"/>
    <property type="project" value="UniProtKB-SubCell"/>
</dbReference>
<dbReference type="FunFam" id="3.50.50.60:FF:000004">
    <property type="entry name" value="protein-methionine sulfoxide oxidase MICAL2 isoform X1"/>
    <property type="match status" value="1"/>
</dbReference>
<evidence type="ECO:0000256" key="4">
    <source>
        <dbReference type="ARBA" id="ARBA00008223"/>
    </source>
</evidence>
<dbReference type="PANTHER" id="PTHR23167">
    <property type="entry name" value="CALPONIN HOMOLOGY DOMAIN-CONTAINING PROTEIN DDB_G0272472-RELATED"/>
    <property type="match status" value="1"/>
</dbReference>
<feature type="region of interest" description="Disordered" evidence="24">
    <location>
        <begin position="1044"/>
        <end position="1067"/>
    </location>
</feature>
<dbReference type="ExpressionAtlas" id="A0A5F8MPN4">
    <property type="expression patterns" value="baseline and differential"/>
</dbReference>
<dbReference type="GO" id="GO:0003779">
    <property type="term" value="F:actin binding"/>
    <property type="evidence" value="ECO:0007669"/>
    <property type="project" value="UniProtKB-KW"/>
</dbReference>
<dbReference type="GO" id="GO:0120501">
    <property type="term" value="F:F-actin monooxygenase activity"/>
    <property type="evidence" value="ECO:0007669"/>
    <property type="project" value="UniProtKB-EC"/>
</dbReference>
<dbReference type="Pfam" id="PF00307">
    <property type="entry name" value="CH"/>
    <property type="match status" value="1"/>
</dbReference>
<feature type="compositionally biased region" description="Polar residues" evidence="24">
    <location>
        <begin position="1455"/>
        <end position="1473"/>
    </location>
</feature>
<evidence type="ECO:0000256" key="6">
    <source>
        <dbReference type="ARBA" id="ARBA00022483"/>
    </source>
</evidence>
<evidence type="ECO:0000256" key="2">
    <source>
        <dbReference type="ARBA" id="ARBA00004123"/>
    </source>
</evidence>
<dbReference type="GO" id="GO:0019417">
    <property type="term" value="P:sulfur oxidation"/>
    <property type="evidence" value="ECO:0007669"/>
    <property type="project" value="UniProtKB-ARBA"/>
</dbReference>
<dbReference type="GO" id="GO:0006887">
    <property type="term" value="P:exocytosis"/>
    <property type="evidence" value="ECO:0007669"/>
    <property type="project" value="UniProtKB-KW"/>
</dbReference>
<reference evidence="28 30" key="2">
    <citation type="journal article" date="2011" name="PLoS Biol.">
        <title>Modernizing reference genome assemblies.</title>
        <authorList>
            <person name="Church D.M."/>
            <person name="Schneider V.A."/>
            <person name="Graves T."/>
            <person name="Auger K."/>
            <person name="Cunningham F."/>
            <person name="Bouk N."/>
            <person name="Chen H.C."/>
            <person name="Agarwala R."/>
            <person name="McLaren W.M."/>
            <person name="Ritchie G.R."/>
            <person name="Albracht D."/>
            <person name="Kremitzki M."/>
            <person name="Rock S."/>
            <person name="Kotkiewicz H."/>
            <person name="Kremitzki C."/>
            <person name="Wollam A."/>
            <person name="Trani L."/>
            <person name="Fulton L."/>
            <person name="Fulton R."/>
            <person name="Matthews L."/>
            <person name="Whitehead S."/>
            <person name="Chow W."/>
            <person name="Torrance J."/>
            <person name="Dunn M."/>
            <person name="Harden G."/>
            <person name="Threadgold G."/>
            <person name="Wood J."/>
            <person name="Collins J."/>
            <person name="Heath P."/>
            <person name="Griffiths G."/>
            <person name="Pelan S."/>
            <person name="Grafham D."/>
            <person name="Eichler E.E."/>
            <person name="Weinstock G."/>
            <person name="Mardis E.R."/>
            <person name="Wilson R.K."/>
            <person name="Howe K."/>
            <person name="Flicek P."/>
            <person name="Hubbard T."/>
        </authorList>
    </citation>
    <scope>NUCLEOTIDE SEQUENCE [LARGE SCALE GENOMIC DNA]</scope>
    <source>
        <strain evidence="28 30">C57BL/6J</strain>
    </source>
</reference>
<keyword evidence="10 22" id="KW-0479">Metal-binding</keyword>
<keyword evidence="19" id="KW-0206">Cytoskeleton</keyword>
<dbReference type="CDD" id="cd09439">
    <property type="entry name" value="LIM_Mical"/>
    <property type="match status" value="1"/>
</dbReference>
<dbReference type="Pfam" id="PF25413">
    <property type="entry name" value="Rossman_Mical"/>
    <property type="match status" value="1"/>
</dbReference>
<dbReference type="Pfam" id="PF00412">
    <property type="entry name" value="LIM"/>
    <property type="match status" value="1"/>
</dbReference>
<evidence type="ECO:0000256" key="24">
    <source>
        <dbReference type="SAM" id="MobiDB-lite"/>
    </source>
</evidence>
<feature type="compositionally biased region" description="Basic and acidic residues" evidence="24">
    <location>
        <begin position="1220"/>
        <end position="1233"/>
    </location>
</feature>
<feature type="compositionally biased region" description="Basic and acidic residues" evidence="24">
    <location>
        <begin position="1816"/>
        <end position="1832"/>
    </location>
</feature>
<feature type="domain" description="Calponin-homology (CH)" evidence="25">
    <location>
        <begin position="518"/>
        <end position="624"/>
    </location>
</feature>
<dbReference type="SMART" id="SM00132">
    <property type="entry name" value="LIM"/>
    <property type="match status" value="1"/>
</dbReference>
<dbReference type="PROSITE" id="PS51848">
    <property type="entry name" value="BMERB"/>
    <property type="match status" value="1"/>
</dbReference>
<evidence type="ECO:0000256" key="11">
    <source>
        <dbReference type="ARBA" id="ARBA00022827"/>
    </source>
</evidence>
<evidence type="ECO:0000256" key="7">
    <source>
        <dbReference type="ARBA" id="ARBA00022490"/>
    </source>
</evidence>
<dbReference type="InterPro" id="IPR036872">
    <property type="entry name" value="CH_dom_sf"/>
</dbReference>
<keyword evidence="17 23" id="KW-0175">Coiled coil</keyword>
<keyword evidence="7" id="KW-0963">Cytoplasm</keyword>
<feature type="compositionally biased region" description="Acidic residues" evidence="24">
    <location>
        <begin position="1085"/>
        <end position="1111"/>
    </location>
</feature>
<sequence>MEERKQETTNQAHVLFDRFVQATTCKGTLRAFQELCDHLELKPKDYRSFYHKLKSKLNYWKAKALWAKLDKRGSHKDYKKGKACTNTKCLIIGAGPCGLRTAIDLSLLGAKVVVIEKRDAFSRNNVLHLWPFTIHDLRGLGAKKFYGKFCAGAIDHISIRQLQLILLKVALILGIEIHVNVEFQGLVQPPEDQENERIGWRALVHPKTHPVSEYEFEVIIGGDGRRNTLEGFRRKEFRGKLAIAITANFINRNTTAEAKVEEISGVAFIFNQKFFQELREATGIDLENIVYYKDDTHYFVMTAKKQSLLDKGVILHDYTDTELLLSRENVDQEALLNYAREAADFSTQQQLPSLDFAINHYGQPDVAMFDFTCMYASENAALVREQNGHQLLVALVGDSLLEPFWPMGTGIARGFLAAMDSAWMVRSWSLGTSPLEVLAERESIYRLLPQTTPENVSKNFSQYSIDPVTRYPNININFLRPSQVRHLYDSGETKDIHLEMENMVNPRTTPKLTRNESVARSSKLLGWCQRQTEGYSGVNVTDLTMSWKSGLALCAIIHRYRPDLIDFDSLDEQNVEKNNQLAFDIAEKELGISPIMTGKEMASVGEPDKLSMVMYLTQFYEMFKDSLSSSDTLDLNAEEKAVLIASTKSPISFLSKLGQTISRKRSPKDKKEKDSDGAGKRRKTSQSEEEEPPRSYKGERPTLVSTLTDRRMDAAVGNQNKVKYMATQLLAKFEENAPAQSTGVRRQGSIKKEFPQNLGGSDTCYFCQKRVYVMERLSAEGKFFHRSCFKCEYCATTLRLSAYAYDIEDGKFYCKPHYCYRLSGYAQRKRPAVAPLSGKEVKGALQDGPTADANGLASVAASSAERSPGTSMNGLEEPSIAKRLRGTPERIELENYRRSVRQVEELEEVPEETQAEHNLSSVLDKGTEEDVASSSSESEMEEEEEEDDEDDHLPTSDLGGVPWKEAVRIHALLKGRSEEELEASKNFEPEEEEEEEEYEEEDEEYEEEEEEESSEAGNKRLQQIITAADPLAIQADVHWTHIREREAEERMLPTSESSTSRVTGLPSVRRAAVQAWLETVSGAPLDEDDLEEDADSEPAETEGEAAEDGDPGDTGAELDDQHWSDDIPSDAEAEHRLQSQAKVKAELELRVSENEEEKPSDAPKQEERGTSQVSSPSQPPEKQVGVFSPARSPGTEEAKSPLATKVKSPEEPLFPTPLLLREKPKAEVPEEQKAVLSPIRSQPVALPEARSPTSPTSLQPESLLAPPTPPTPPPTQLPICSQPQPSSDASIPSPTKSPIRFQPVPAKTSTPLTPLPVKSQGDPKDRLSGPLAVEEVLKRSDLVEEFWMKSAEIRRSLGLTPVDRSKGSEPSLPSPASKPISLKSYSVDKSPQDEGLCLLKPPSVPKRLGLPKSAGDQPPLLTPKSPSDKELRSSQEERRDLSSSSGLGLHDSSSNMKTLGSQSFNTSDSTMLTPPSSPPPPPPPNEEPATLRRKPHQTFERREASIIPPPTPASFMRPPREPAQPPREEVRKSFVESVDEIPFADDVEDTYDDKTEDSSLQEKFFTPPSCWSRSEKLQAKENGRLPPLEQDVPPQKRGLPLVSAEAKELAEERMRAREKSVKSQALRDAMAKQLSRMQAMEMVSSRSHTAQSQGKELGSESTRHPSLRGTQEPTLKHEATSEEILSPPSDSGGPDGSVTSSEGSSGKSKKRSSLFSPRRNKKEKKTKGEARPPEKPSPGLPEDVVAKPKSLWKSVFSGYKKDKKKKSDEKSCSSTPSSGATVDSGQRRASPMVRAELQLRRQLSFSEDSDLSSDDILERSSQKSKREPRTYTEEELSAKLTRRVQKAARRQAKQEELKRLHRAQIIQRQLEQVEEKQRQLEERGVAVEKALRGEAGMGKKDDPKLMQEWFKLVQEKNAMVRYESELMIFARELELEDRQSRLQQELRERMAVEDHLKTEGELSEEKKILNEMLEVVEQRDSLVALLEEQRLREKEEDKDLEAAMLCKGFSLDWS</sequence>
<comment type="catalytic activity">
    <reaction evidence="21">
        <text>L-methionyl-[F-actin] + NADPH + O2 + H(+) = L-methionyl-(R)-S-oxide-[F-actin] + NADP(+) + H2O</text>
        <dbReference type="Rhea" id="RHEA:51308"/>
        <dbReference type="Rhea" id="RHEA-COMP:12953"/>
        <dbReference type="Rhea" id="RHEA-COMP:12956"/>
        <dbReference type="ChEBI" id="CHEBI:15377"/>
        <dbReference type="ChEBI" id="CHEBI:15378"/>
        <dbReference type="ChEBI" id="CHEBI:15379"/>
        <dbReference type="ChEBI" id="CHEBI:16044"/>
        <dbReference type="ChEBI" id="CHEBI:45764"/>
        <dbReference type="ChEBI" id="CHEBI:57783"/>
        <dbReference type="ChEBI" id="CHEBI:58349"/>
        <dbReference type="EC" id="1.14.13.225"/>
    </reaction>
</comment>
<evidence type="ECO:0000259" key="25">
    <source>
        <dbReference type="PROSITE" id="PS50021"/>
    </source>
</evidence>
<feature type="compositionally biased region" description="Polar residues" evidence="24">
    <location>
        <begin position="1278"/>
        <end position="1296"/>
    </location>
</feature>
<evidence type="ECO:0007829" key="32">
    <source>
        <dbReference type="ProteomicsDB" id="A0A5F8MPN4"/>
    </source>
</evidence>
<feature type="region of interest" description="Disordered" evidence="24">
    <location>
        <begin position="658"/>
        <end position="704"/>
    </location>
</feature>
<keyword evidence="11" id="KW-0274">FAD</keyword>
<keyword evidence="31 32" id="KW-1267">Proteomics identification</keyword>
<evidence type="ECO:0000256" key="21">
    <source>
        <dbReference type="ARBA" id="ARBA00049522"/>
    </source>
</evidence>
<proteinExistence type="evidence at protein level"/>
<keyword evidence="18" id="KW-0009">Actin-binding</keyword>
<dbReference type="SMART" id="SM00033">
    <property type="entry name" value="CH"/>
    <property type="match status" value="1"/>
</dbReference>
<evidence type="ECO:0000259" key="27">
    <source>
        <dbReference type="PROSITE" id="PS51848"/>
    </source>
</evidence>
<evidence type="ECO:0000256" key="10">
    <source>
        <dbReference type="ARBA" id="ARBA00022723"/>
    </source>
</evidence>
<evidence type="ECO:0000256" key="12">
    <source>
        <dbReference type="ARBA" id="ARBA00022833"/>
    </source>
</evidence>
<keyword evidence="9" id="KW-0285">Flavoprotein</keyword>
<dbReference type="InterPro" id="IPR002938">
    <property type="entry name" value="FAD-bd"/>
</dbReference>
<keyword evidence="14" id="KW-0560">Oxidoreductase</keyword>